<dbReference type="InterPro" id="IPR029044">
    <property type="entry name" value="Nucleotide-diphossugar_trans"/>
</dbReference>
<protein>
    <submittedName>
        <fullName evidence="5">N-acetylglucosaminyltransferase</fullName>
        <ecNumber evidence="5">2.4.1.-</ecNumber>
    </submittedName>
</protein>
<keyword evidence="3" id="KW-1133">Transmembrane helix</keyword>
<feature type="non-terminal residue" evidence="5">
    <location>
        <position position="1"/>
    </location>
</feature>
<gene>
    <name evidence="5" type="ORF">MNBD_BACTEROID04-1008</name>
</gene>
<evidence type="ECO:0000256" key="2">
    <source>
        <dbReference type="ARBA" id="ARBA00022679"/>
    </source>
</evidence>
<dbReference type="CDD" id="cd04192">
    <property type="entry name" value="GT_2_like_e"/>
    <property type="match status" value="1"/>
</dbReference>
<keyword evidence="1 5" id="KW-0328">Glycosyltransferase</keyword>
<accession>A0A3B0U7S7</accession>
<keyword evidence="3" id="KW-0472">Membrane</keyword>
<dbReference type="GO" id="GO:0016757">
    <property type="term" value="F:glycosyltransferase activity"/>
    <property type="evidence" value="ECO:0007669"/>
    <property type="project" value="UniProtKB-KW"/>
</dbReference>
<dbReference type="EMBL" id="UOER01000265">
    <property type="protein sequence ID" value="VAW24443.1"/>
    <property type="molecule type" value="Genomic_DNA"/>
</dbReference>
<feature type="transmembrane region" description="Helical" evidence="3">
    <location>
        <begin position="338"/>
        <end position="361"/>
    </location>
</feature>
<feature type="transmembrane region" description="Helical" evidence="3">
    <location>
        <begin position="307"/>
        <end position="326"/>
    </location>
</feature>
<evidence type="ECO:0000313" key="5">
    <source>
        <dbReference type="EMBL" id="VAW24443.1"/>
    </source>
</evidence>
<dbReference type="AlphaFoldDB" id="A0A3B0U7S7"/>
<sequence>YFLIFITTIYFALIVSLIIGYNKVETTYIKNTIPKNTFSIVIPFRNEAHNLPNLLHSLAIINYPKNLFEIILVNDYSTDNFKSIITNFKTKHTSINLKLINNHIKSNSPKKDAITTAIEQSNYEWIVTTDADCIVPINWLLAFNQCILNKQPLFISSPVKFMGQGFFLFHFQNLNFISLMGSTIGGFGINKPFMCNGANLCYNKATFNKVKGFEGNTEIPSGDDVFLLEKIHKLFPQKTLFLKSRDSIVQTNAENNLKSFLNQQIRWASKTTAYKSSFTKFIGLIVFLLNFLLILLLITSIVKPFIWKYLFVVFFLKLCIDFILIYKTSVFLKTQKTLKYYPIISLLHPFFVLLTGGFSLFRNYEWKGRYFKS</sequence>
<dbReference type="Gene3D" id="3.90.550.10">
    <property type="entry name" value="Spore Coat Polysaccharide Biosynthesis Protein SpsA, Chain A"/>
    <property type="match status" value="1"/>
</dbReference>
<feature type="domain" description="Glycosyltransferase 2-like" evidence="4">
    <location>
        <begin position="39"/>
        <end position="142"/>
    </location>
</feature>
<dbReference type="EC" id="2.4.1.-" evidence="5"/>
<keyword evidence="3" id="KW-0812">Transmembrane</keyword>
<proteinExistence type="predicted"/>
<feature type="transmembrane region" description="Helical" evidence="3">
    <location>
        <begin position="6"/>
        <end position="24"/>
    </location>
</feature>
<dbReference type="PANTHER" id="PTHR43630">
    <property type="entry name" value="POLY-BETA-1,6-N-ACETYL-D-GLUCOSAMINE SYNTHASE"/>
    <property type="match status" value="1"/>
</dbReference>
<evidence type="ECO:0000259" key="4">
    <source>
        <dbReference type="Pfam" id="PF00535"/>
    </source>
</evidence>
<name>A0A3B0U7S7_9ZZZZ</name>
<reference evidence="5" key="1">
    <citation type="submission" date="2018-06" db="EMBL/GenBank/DDBJ databases">
        <authorList>
            <person name="Zhirakovskaya E."/>
        </authorList>
    </citation>
    <scope>NUCLEOTIDE SEQUENCE</scope>
</reference>
<dbReference type="Pfam" id="PF00535">
    <property type="entry name" value="Glycos_transf_2"/>
    <property type="match status" value="1"/>
</dbReference>
<dbReference type="PANTHER" id="PTHR43630:SF1">
    <property type="entry name" value="POLY-BETA-1,6-N-ACETYL-D-GLUCOSAMINE SYNTHASE"/>
    <property type="match status" value="1"/>
</dbReference>
<evidence type="ECO:0000256" key="3">
    <source>
        <dbReference type="SAM" id="Phobius"/>
    </source>
</evidence>
<feature type="transmembrane region" description="Helical" evidence="3">
    <location>
        <begin position="281"/>
        <end position="301"/>
    </location>
</feature>
<dbReference type="InterPro" id="IPR001173">
    <property type="entry name" value="Glyco_trans_2-like"/>
</dbReference>
<evidence type="ECO:0000256" key="1">
    <source>
        <dbReference type="ARBA" id="ARBA00022676"/>
    </source>
</evidence>
<organism evidence="5">
    <name type="scientific">hydrothermal vent metagenome</name>
    <dbReference type="NCBI Taxonomy" id="652676"/>
    <lineage>
        <taxon>unclassified sequences</taxon>
        <taxon>metagenomes</taxon>
        <taxon>ecological metagenomes</taxon>
    </lineage>
</organism>
<keyword evidence="2 5" id="KW-0808">Transferase</keyword>
<dbReference type="SUPFAM" id="SSF53448">
    <property type="entry name" value="Nucleotide-diphospho-sugar transferases"/>
    <property type="match status" value="1"/>
</dbReference>